<dbReference type="GO" id="GO:0003700">
    <property type="term" value="F:DNA-binding transcription factor activity"/>
    <property type="evidence" value="ECO:0007669"/>
    <property type="project" value="InterPro"/>
</dbReference>
<evidence type="ECO:0000256" key="2">
    <source>
        <dbReference type="ARBA" id="ARBA00023125"/>
    </source>
</evidence>
<reference evidence="5 6" key="1">
    <citation type="submission" date="2017-03" db="EMBL/GenBank/DDBJ databases">
        <authorList>
            <person name="Afonso C.L."/>
            <person name="Miller P.J."/>
            <person name="Scott M.A."/>
            <person name="Spackman E."/>
            <person name="Goraichik I."/>
            <person name="Dimitrov K.M."/>
            <person name="Suarez D.L."/>
            <person name="Swayne D.E."/>
        </authorList>
    </citation>
    <scope>NUCLEOTIDE SEQUENCE [LARGE SCALE GENOMIC DNA]</scope>
    <source>
        <strain evidence="5 6">CECT 7691</strain>
    </source>
</reference>
<sequence>MLAPGETVDDDAVSDYRLEKQVGHLLRRAHQRATSIFLDGLGDGQVTPTQYAALVRLAEQDDLSQNHLGRLTAMDPATAQGVIRRLGDRGLIETRRDPDDRRRTRIRLTDAGRRLVAELIPRGAEVSARTLEPLDAAEQRLFLKFLERLC</sequence>
<dbReference type="Proteomes" id="UP000193200">
    <property type="component" value="Unassembled WGS sequence"/>
</dbReference>
<dbReference type="RefSeq" id="WP_085882803.1">
    <property type="nucleotide sequence ID" value="NZ_FWFR01000001.1"/>
</dbReference>
<dbReference type="Pfam" id="PF12802">
    <property type="entry name" value="MarR_2"/>
    <property type="match status" value="1"/>
</dbReference>
<keyword evidence="1" id="KW-0805">Transcription regulation</keyword>
<feature type="domain" description="HTH marR-type" evidence="4">
    <location>
        <begin position="19"/>
        <end position="150"/>
    </location>
</feature>
<dbReference type="InterPro" id="IPR036390">
    <property type="entry name" value="WH_DNA-bd_sf"/>
</dbReference>
<dbReference type="SUPFAM" id="SSF46785">
    <property type="entry name" value="Winged helix' DNA-binding domain"/>
    <property type="match status" value="1"/>
</dbReference>
<name>A0A1Y5SE65_9PROT</name>
<dbReference type="Gene3D" id="1.10.10.10">
    <property type="entry name" value="Winged helix-like DNA-binding domain superfamily/Winged helix DNA-binding domain"/>
    <property type="match status" value="1"/>
</dbReference>
<dbReference type="AlphaFoldDB" id="A0A1Y5SE65"/>
<evidence type="ECO:0000313" key="5">
    <source>
        <dbReference type="EMBL" id="SLN38649.1"/>
    </source>
</evidence>
<dbReference type="OrthoDB" id="9814496at2"/>
<evidence type="ECO:0000256" key="3">
    <source>
        <dbReference type="ARBA" id="ARBA00023163"/>
    </source>
</evidence>
<dbReference type="InParanoid" id="A0A1Y5SE65"/>
<dbReference type="PROSITE" id="PS50995">
    <property type="entry name" value="HTH_MARR_2"/>
    <property type="match status" value="1"/>
</dbReference>
<gene>
    <name evidence="5" type="primary">nicR_4</name>
    <name evidence="5" type="ORF">OCH7691_01601</name>
</gene>
<dbReference type="PANTHER" id="PTHR42756">
    <property type="entry name" value="TRANSCRIPTIONAL REGULATOR, MARR"/>
    <property type="match status" value="1"/>
</dbReference>
<protein>
    <submittedName>
        <fullName evidence="5">HTH-type transcriptional repressor NicR</fullName>
    </submittedName>
</protein>
<accession>A0A1Y5SE65</accession>
<dbReference type="InterPro" id="IPR036388">
    <property type="entry name" value="WH-like_DNA-bd_sf"/>
</dbReference>
<dbReference type="SMART" id="SM00347">
    <property type="entry name" value="HTH_MARR"/>
    <property type="match status" value="1"/>
</dbReference>
<keyword evidence="2" id="KW-0238">DNA-binding</keyword>
<evidence type="ECO:0000259" key="4">
    <source>
        <dbReference type="PROSITE" id="PS50995"/>
    </source>
</evidence>
<dbReference type="FunCoup" id="A0A1Y5SE65">
    <property type="interactions" value="43"/>
</dbReference>
<dbReference type="InterPro" id="IPR000835">
    <property type="entry name" value="HTH_MarR-typ"/>
</dbReference>
<evidence type="ECO:0000256" key="1">
    <source>
        <dbReference type="ARBA" id="ARBA00023015"/>
    </source>
</evidence>
<dbReference type="GO" id="GO:0003677">
    <property type="term" value="F:DNA binding"/>
    <property type="evidence" value="ECO:0007669"/>
    <property type="project" value="UniProtKB-KW"/>
</dbReference>
<proteinExistence type="predicted"/>
<keyword evidence="6" id="KW-1185">Reference proteome</keyword>
<dbReference type="EMBL" id="FWFR01000001">
    <property type="protein sequence ID" value="SLN38649.1"/>
    <property type="molecule type" value="Genomic_DNA"/>
</dbReference>
<organism evidence="5 6">
    <name type="scientific">Oceanibacterium hippocampi</name>
    <dbReference type="NCBI Taxonomy" id="745714"/>
    <lineage>
        <taxon>Bacteria</taxon>
        <taxon>Pseudomonadati</taxon>
        <taxon>Pseudomonadota</taxon>
        <taxon>Alphaproteobacteria</taxon>
        <taxon>Sneathiellales</taxon>
        <taxon>Sneathiellaceae</taxon>
        <taxon>Oceanibacterium</taxon>
    </lineage>
</organism>
<dbReference type="PANTHER" id="PTHR42756:SF1">
    <property type="entry name" value="TRANSCRIPTIONAL REPRESSOR OF EMRAB OPERON"/>
    <property type="match status" value="1"/>
</dbReference>
<keyword evidence="3" id="KW-0804">Transcription</keyword>
<evidence type="ECO:0000313" key="6">
    <source>
        <dbReference type="Proteomes" id="UP000193200"/>
    </source>
</evidence>